<dbReference type="EMBL" id="JAEHOC010000060">
    <property type="protein sequence ID" value="KAG2424892.1"/>
    <property type="molecule type" value="Genomic_DNA"/>
</dbReference>
<sequence>MAWVYLVIAVIGIICVQMYRGASSNNLLLSLRRAGLNNRSDVQQYSDDYYRIVFSSLETMVQSSVALGLSDFPDYRLVRLPGTLVPPAVVGGLDSIVRPGAAWASKKADYARLLASVAQFQAPFVDLLSGGGDAGAGVAQAGKLLASSELPDLIKGARLQLLARCAPAELGSQLYFSPASLLRLCSRVEADLYVFARGGASFTKTRAVCGSSSPDRFLLGYLYGMGYLDDKGALLKSIKDPGSWLGCFAQAEAIMLNPKWSQRYGSAAGFFVNPDADYEAADRSVLRALIERTLRDGAAYSDARLGQGIRDLNSRFFVPVARLLNGVFSWHPLPKDRTAWPKRYQPSESAYSLFGAEVDWSIAAEGGAGTASAPSLDTRMSGPEHPAPSPRRVLDALFVLVGNTDFRADVDWLAASQDATATGAAAATLGCGPGPGAGAGGAGLASAAELYSAMRVAEAYVFDVFTTYYYPEDLDEYQERAKQDQPYRYFLAEWSRFSMSCKAYWNVWWSAVTKVYAPWKEVMGASSAIYKYLTTVKNYMPMPTPFAARLQVDLFEGFSMGNILKPITDIFKPVINIFKAIGNAFVKFGKGVAWVAKNPVKALMFVLGFVVFLWVALIATVLHHSRILGLFIFLYAIVWPVCVAVVTTLLSLLVTTVVSLVYLVLGVIDSVLFRGDARASVRESSLTLAARRMFMCKELPGHWYMVPRHHEGNRLSKTLLGCSRPCPASHRPVPSLGSLRCEPCAGASEERQAFGNDAMIARDTRR</sequence>
<feature type="transmembrane region" description="Helical" evidence="1">
    <location>
        <begin position="652"/>
        <end position="673"/>
    </location>
</feature>
<keyword evidence="1" id="KW-0812">Transmembrane</keyword>
<evidence type="ECO:0000313" key="2">
    <source>
        <dbReference type="EMBL" id="KAG2424892.1"/>
    </source>
</evidence>
<comment type="caution">
    <text evidence="2">The sequence shown here is derived from an EMBL/GenBank/DDBJ whole genome shotgun (WGS) entry which is preliminary data.</text>
</comment>
<protein>
    <submittedName>
        <fullName evidence="2">Uncharacterized protein</fullName>
    </submittedName>
</protein>
<organism evidence="2 3">
    <name type="scientific">Chlamydomonas incerta</name>
    <dbReference type="NCBI Taxonomy" id="51695"/>
    <lineage>
        <taxon>Eukaryota</taxon>
        <taxon>Viridiplantae</taxon>
        <taxon>Chlorophyta</taxon>
        <taxon>core chlorophytes</taxon>
        <taxon>Chlorophyceae</taxon>
        <taxon>CS clade</taxon>
        <taxon>Chlamydomonadales</taxon>
        <taxon>Chlamydomonadaceae</taxon>
        <taxon>Chlamydomonas</taxon>
    </lineage>
</organism>
<gene>
    <name evidence="2" type="ORF">HXX76_014050</name>
</gene>
<accession>A0A835SHD7</accession>
<evidence type="ECO:0000256" key="1">
    <source>
        <dbReference type="SAM" id="Phobius"/>
    </source>
</evidence>
<keyword evidence="1" id="KW-0472">Membrane</keyword>
<dbReference type="AlphaFoldDB" id="A0A835SHD7"/>
<feature type="transmembrane region" description="Helical" evidence="1">
    <location>
        <begin position="602"/>
        <end position="622"/>
    </location>
</feature>
<name>A0A835SHD7_CHLIN</name>
<dbReference type="Proteomes" id="UP000650467">
    <property type="component" value="Unassembled WGS sequence"/>
</dbReference>
<keyword evidence="1" id="KW-1133">Transmembrane helix</keyword>
<reference evidence="2" key="1">
    <citation type="journal article" date="2020" name="bioRxiv">
        <title>Comparative genomics of Chlamydomonas.</title>
        <authorList>
            <person name="Craig R.J."/>
            <person name="Hasan A.R."/>
            <person name="Ness R.W."/>
            <person name="Keightley P.D."/>
        </authorList>
    </citation>
    <scope>NUCLEOTIDE SEQUENCE</scope>
    <source>
        <strain evidence="2">SAG 7.73</strain>
    </source>
</reference>
<feature type="transmembrane region" description="Helical" evidence="1">
    <location>
        <begin position="627"/>
        <end position="646"/>
    </location>
</feature>
<evidence type="ECO:0000313" key="3">
    <source>
        <dbReference type="Proteomes" id="UP000650467"/>
    </source>
</evidence>
<proteinExistence type="predicted"/>
<keyword evidence="3" id="KW-1185">Reference proteome</keyword>